<reference evidence="3" key="1">
    <citation type="submission" date="2019-03" db="EMBL/GenBank/DDBJ databases">
        <title>Long read genome sequence of the mycoparasitic Pythium oligandrum ATCC 38472 isolated from sugarbeet rhizosphere.</title>
        <authorList>
            <person name="Gaulin E."/>
        </authorList>
    </citation>
    <scope>NUCLEOTIDE SEQUENCE</scope>
    <source>
        <strain evidence="3">ATCC 38472_TT</strain>
    </source>
</reference>
<dbReference type="EMBL" id="SPLM01000109">
    <property type="protein sequence ID" value="TMW59758.1"/>
    <property type="molecule type" value="Genomic_DNA"/>
</dbReference>
<evidence type="ECO:0000256" key="2">
    <source>
        <dbReference type="SAM" id="MobiDB-lite"/>
    </source>
</evidence>
<feature type="coiled-coil region" evidence="1">
    <location>
        <begin position="107"/>
        <end position="141"/>
    </location>
</feature>
<keyword evidence="1" id="KW-0175">Coiled coil</keyword>
<feature type="region of interest" description="Disordered" evidence="2">
    <location>
        <begin position="1"/>
        <end position="25"/>
    </location>
</feature>
<organism evidence="3 4">
    <name type="scientific">Pythium oligandrum</name>
    <name type="common">Mycoparasitic fungus</name>
    <dbReference type="NCBI Taxonomy" id="41045"/>
    <lineage>
        <taxon>Eukaryota</taxon>
        <taxon>Sar</taxon>
        <taxon>Stramenopiles</taxon>
        <taxon>Oomycota</taxon>
        <taxon>Peronosporomycetes</taxon>
        <taxon>Pythiales</taxon>
        <taxon>Pythiaceae</taxon>
        <taxon>Pythium</taxon>
    </lineage>
</organism>
<dbReference type="PANTHER" id="PTHR35796:SF3">
    <property type="entry name" value="BHLH DOMAIN-CONTAINING PROTEIN"/>
    <property type="match status" value="1"/>
</dbReference>
<dbReference type="OrthoDB" id="73842at2759"/>
<dbReference type="Proteomes" id="UP000794436">
    <property type="component" value="Unassembled WGS sequence"/>
</dbReference>
<gene>
    <name evidence="3" type="ORF">Poli38472_004827</name>
</gene>
<name>A0A8K1FIH5_PYTOL</name>
<accession>A0A8K1FIH5</accession>
<evidence type="ECO:0000256" key="1">
    <source>
        <dbReference type="SAM" id="Coils"/>
    </source>
</evidence>
<dbReference type="AlphaFoldDB" id="A0A8K1FIH5"/>
<evidence type="ECO:0000313" key="3">
    <source>
        <dbReference type="EMBL" id="TMW59758.1"/>
    </source>
</evidence>
<protein>
    <submittedName>
        <fullName evidence="3">Uncharacterized protein</fullName>
    </submittedName>
</protein>
<comment type="caution">
    <text evidence="3">The sequence shown here is derived from an EMBL/GenBank/DDBJ whole genome shotgun (WGS) entry which is preliminary data.</text>
</comment>
<keyword evidence="4" id="KW-1185">Reference proteome</keyword>
<dbReference type="PANTHER" id="PTHR35796">
    <property type="entry name" value="HYPOTHETICAL CYTOSOLIC PROTEIN"/>
    <property type="match status" value="1"/>
</dbReference>
<proteinExistence type="predicted"/>
<evidence type="ECO:0000313" key="4">
    <source>
        <dbReference type="Proteomes" id="UP000794436"/>
    </source>
</evidence>
<sequence>MERLQMHGSDGDCDGSTPLGKKDDCQTTEGWMKEMIADPSMLFLVEEEANVLSDVVTKEDDLFRATDELCDSTERLLQELLVGEKTSDTRCESTASVTEKPVRENYLKRQKQEIEFLRDKIHELEAQMEEITQKNAASSIQTRMAQRKSVWEGIARRQRDSRLQSETENAKLRGQLEGQLKLARGLEKILRKRPHLTSSFHGSFKRRRGLASLEDPATIFQRLLASVYTRPFDADRFLKDCGLDTVEPSFDDVQVHSDEDEIRLEVLVCREFPFSLQATADAMWKCSTSDLIKFADCSLTTEMVNNKLCHVRSTVELQLRRTEAILDIFNVGQRFDLPGRVVFAWESIGFVSGSLLSDEGFQLREYAYIVIQPSESSSDVASNTLVKGCRRVWPEMTQPETKLYQQRSIEVLLELLMNSVSTNLDVIWQQVENMLVEGSLRTKTVWEAVAKRQRDASQRSMVENMKLHEELQIQMKITRSLEKLLRRRQNSALASKWRNHTQPRVITSTASVFQSIQANLAARPVTVDEWMHNCGLNQAREDLKSVQVRVGSTHDTFLEMLICRVFPFPFERVGLKSLSPRI</sequence>